<keyword evidence="11 12" id="KW-0511">Multifunctional enzyme</keyword>
<evidence type="ECO:0000313" key="15">
    <source>
        <dbReference type="EMBL" id="AIA33733.1"/>
    </source>
</evidence>
<gene>
    <name evidence="12" type="primary">folD</name>
    <name evidence="15" type="ORF">K668_00715</name>
</gene>
<dbReference type="PATRIC" id="fig|1316930.3.peg.149"/>
<dbReference type="GO" id="GO:0009086">
    <property type="term" value="P:methionine biosynthetic process"/>
    <property type="evidence" value="ECO:0007669"/>
    <property type="project" value="UniProtKB-KW"/>
</dbReference>
<dbReference type="Pfam" id="PF02882">
    <property type="entry name" value="THF_DHG_CYH_C"/>
    <property type="match status" value="1"/>
</dbReference>
<keyword evidence="6 12" id="KW-0378">Hydrolase</keyword>
<evidence type="ECO:0000256" key="6">
    <source>
        <dbReference type="ARBA" id="ARBA00022801"/>
    </source>
</evidence>
<comment type="subunit">
    <text evidence="2 12">Homodimer.</text>
</comment>
<comment type="caution">
    <text evidence="12">Lacks conserved residue(s) required for the propagation of feature annotation.</text>
</comment>
<dbReference type="GO" id="GO:0004488">
    <property type="term" value="F:methylenetetrahydrofolate dehydrogenase (NADP+) activity"/>
    <property type="evidence" value="ECO:0007669"/>
    <property type="project" value="UniProtKB-UniRule"/>
</dbReference>
<evidence type="ECO:0000256" key="3">
    <source>
        <dbReference type="ARBA" id="ARBA00022563"/>
    </source>
</evidence>
<dbReference type="InterPro" id="IPR046346">
    <property type="entry name" value="Aminoacid_DH-like_N_sf"/>
</dbReference>
<evidence type="ECO:0000256" key="10">
    <source>
        <dbReference type="ARBA" id="ARBA00023167"/>
    </source>
</evidence>
<dbReference type="Gene3D" id="3.40.50.10860">
    <property type="entry name" value="Leucine Dehydrogenase, chain A, domain 1"/>
    <property type="match status" value="1"/>
</dbReference>
<evidence type="ECO:0000259" key="14">
    <source>
        <dbReference type="Pfam" id="PF02882"/>
    </source>
</evidence>
<evidence type="ECO:0000256" key="4">
    <source>
        <dbReference type="ARBA" id="ARBA00022605"/>
    </source>
</evidence>
<evidence type="ECO:0000256" key="7">
    <source>
        <dbReference type="ARBA" id="ARBA00022857"/>
    </source>
</evidence>
<comment type="catalytic activity">
    <reaction evidence="12">
        <text>(6R)-5,10-methenyltetrahydrofolate + H2O = (6R)-10-formyltetrahydrofolate + H(+)</text>
        <dbReference type="Rhea" id="RHEA:23700"/>
        <dbReference type="ChEBI" id="CHEBI:15377"/>
        <dbReference type="ChEBI" id="CHEBI:15378"/>
        <dbReference type="ChEBI" id="CHEBI:57455"/>
        <dbReference type="ChEBI" id="CHEBI:195366"/>
        <dbReference type="EC" id="3.5.4.9"/>
    </reaction>
</comment>
<dbReference type="InterPro" id="IPR020631">
    <property type="entry name" value="THF_DH/CycHdrlase_NAD-bd_dom"/>
</dbReference>
<evidence type="ECO:0000256" key="1">
    <source>
        <dbReference type="ARBA" id="ARBA00004777"/>
    </source>
</evidence>
<name>A0A059Y3F1_MYCBV</name>
<dbReference type="GO" id="GO:0000105">
    <property type="term" value="P:L-histidine biosynthetic process"/>
    <property type="evidence" value="ECO:0007669"/>
    <property type="project" value="UniProtKB-KW"/>
</dbReference>
<dbReference type="Proteomes" id="UP000027182">
    <property type="component" value="Chromosome"/>
</dbReference>
<accession>A0A059Y3F1</accession>
<dbReference type="PANTHER" id="PTHR48099">
    <property type="entry name" value="C-1-TETRAHYDROFOLATE SYNTHASE, CYTOPLASMIC-RELATED"/>
    <property type="match status" value="1"/>
</dbReference>
<feature type="domain" description="Tetrahydrofolate dehydrogenase/cyclohydrolase catalytic" evidence="13">
    <location>
        <begin position="4"/>
        <end position="117"/>
    </location>
</feature>
<dbReference type="GO" id="GO:0006164">
    <property type="term" value="P:purine nucleotide biosynthetic process"/>
    <property type="evidence" value="ECO:0007669"/>
    <property type="project" value="UniProtKB-KW"/>
</dbReference>
<evidence type="ECO:0000256" key="12">
    <source>
        <dbReference type="HAMAP-Rule" id="MF_01576"/>
    </source>
</evidence>
<dbReference type="HOGENOM" id="CLU_034045_2_0_14"/>
<dbReference type="InterPro" id="IPR000672">
    <property type="entry name" value="THF_DH/CycHdrlase"/>
</dbReference>
<feature type="binding site" evidence="12">
    <location>
        <position position="229"/>
    </location>
    <ligand>
        <name>NADP(+)</name>
        <dbReference type="ChEBI" id="CHEBI:58349"/>
    </ligand>
</feature>
<feature type="binding site" evidence="12">
    <location>
        <begin position="165"/>
        <end position="167"/>
    </location>
    <ligand>
        <name>NADP(+)</name>
        <dbReference type="ChEBI" id="CHEBI:58349"/>
    </ligand>
</feature>
<dbReference type="Gene3D" id="3.40.50.720">
    <property type="entry name" value="NAD(P)-binding Rossmann-like Domain"/>
    <property type="match status" value="1"/>
</dbReference>
<comment type="pathway">
    <text evidence="1 12">One-carbon metabolism; tetrahydrofolate interconversion.</text>
</comment>
<keyword evidence="3 12" id="KW-0554">One-carbon metabolism</keyword>
<reference evidence="15 16" key="1">
    <citation type="submission" date="2013-04" db="EMBL/GenBank/DDBJ databases">
        <authorList>
            <person name="Lin L."/>
            <person name="Zeng Z."/>
            <person name="Xie J."/>
            <person name="Luo L."/>
            <person name="Yang Z."/>
            <person name="Liang W."/>
            <person name="Lin H."/>
            <person name="Dong C."/>
            <person name="Sun Y."/>
        </authorList>
    </citation>
    <scope>NUCLEOTIDE SEQUENCE [LARGE SCALE GENOMIC DNA]</scope>
    <source>
        <strain evidence="15 16">CQ-W70</strain>
    </source>
</reference>
<dbReference type="HAMAP" id="MF_01576">
    <property type="entry name" value="THF_DHG_CYH"/>
    <property type="match status" value="1"/>
</dbReference>
<evidence type="ECO:0000259" key="13">
    <source>
        <dbReference type="Pfam" id="PF00763"/>
    </source>
</evidence>
<keyword evidence="8 12" id="KW-0560">Oxidoreductase</keyword>
<sequence length="286" mass="31633">MIILNGKIIAEQRTVELKKEFDEITKLIGRQPVLSIIQVGDNPASSLYIKNKLKKAEELGVVATLYKFDEDISQNSLLKKLDVLNEESDGIIVQLPLPEHISPKVIMNGIRLEKDVDGLCEKSTFNFYNDKFDELCFTPATAAAIIDLIKYYKIDLEGKKAAVIGRSYLVGKPTAFLLKKLGALVSTYNKNTGIKGVESADLLVTAAGQPDLVKKENIKDGAWLIDAGTTMIERDGMKCFVGDASLSPEEYEQLEGYTPTPGGIGPLTVIWLFKNLAKAIRYEFQI</sequence>
<dbReference type="Pfam" id="PF00763">
    <property type="entry name" value="THF_DHG_CYH"/>
    <property type="match status" value="1"/>
</dbReference>
<dbReference type="EC" id="1.5.1.5" evidence="12"/>
<evidence type="ECO:0000256" key="11">
    <source>
        <dbReference type="ARBA" id="ARBA00023268"/>
    </source>
</evidence>
<dbReference type="KEGG" id="mbq:K668_00715"/>
<dbReference type="EMBL" id="CP005933">
    <property type="protein sequence ID" value="AIA33733.1"/>
    <property type="molecule type" value="Genomic_DNA"/>
</dbReference>
<keyword evidence="7 12" id="KW-0521">NADP</keyword>
<dbReference type="GO" id="GO:0004477">
    <property type="term" value="F:methenyltetrahydrofolate cyclohydrolase activity"/>
    <property type="evidence" value="ECO:0007669"/>
    <property type="project" value="UniProtKB-UniRule"/>
</dbReference>
<dbReference type="PANTHER" id="PTHR48099:SF5">
    <property type="entry name" value="C-1-TETRAHYDROFOLATE SYNTHASE, CYTOPLASMIC"/>
    <property type="match status" value="1"/>
</dbReference>
<comment type="catalytic activity">
    <reaction evidence="12">
        <text>(6R)-5,10-methylene-5,6,7,8-tetrahydrofolate + NADP(+) = (6R)-5,10-methenyltetrahydrofolate + NADPH</text>
        <dbReference type="Rhea" id="RHEA:22812"/>
        <dbReference type="ChEBI" id="CHEBI:15636"/>
        <dbReference type="ChEBI" id="CHEBI:57455"/>
        <dbReference type="ChEBI" id="CHEBI:57783"/>
        <dbReference type="ChEBI" id="CHEBI:58349"/>
        <dbReference type="EC" id="1.5.1.5"/>
    </reaction>
</comment>
<dbReference type="SUPFAM" id="SSF53223">
    <property type="entry name" value="Aminoacid dehydrogenase-like, N-terminal domain"/>
    <property type="match status" value="1"/>
</dbReference>
<dbReference type="InterPro" id="IPR020630">
    <property type="entry name" value="THF_DH/CycHdrlase_cat_dom"/>
</dbReference>
<dbReference type="PRINTS" id="PR00085">
    <property type="entry name" value="THFDHDRGNASE"/>
</dbReference>
<dbReference type="SUPFAM" id="SSF51735">
    <property type="entry name" value="NAD(P)-binding Rossmann-fold domains"/>
    <property type="match status" value="1"/>
</dbReference>
<dbReference type="RefSeq" id="WP_013954591.1">
    <property type="nucleotide sequence ID" value="NZ_CP005933.1"/>
</dbReference>
<dbReference type="GO" id="GO:0005829">
    <property type="term" value="C:cytosol"/>
    <property type="evidence" value="ECO:0007669"/>
    <property type="project" value="TreeGrafter"/>
</dbReference>
<organism evidence="15 16">
    <name type="scientific">Mycoplasmopsis bovis CQ-W70</name>
    <dbReference type="NCBI Taxonomy" id="1316930"/>
    <lineage>
        <taxon>Bacteria</taxon>
        <taxon>Bacillati</taxon>
        <taxon>Mycoplasmatota</taxon>
        <taxon>Mycoplasmoidales</taxon>
        <taxon>Metamycoplasmataceae</taxon>
        <taxon>Mycoplasmopsis</taxon>
    </lineage>
</organism>
<evidence type="ECO:0000256" key="8">
    <source>
        <dbReference type="ARBA" id="ARBA00023002"/>
    </source>
</evidence>
<dbReference type="EC" id="3.5.4.9" evidence="12"/>
<feature type="domain" description="Tetrahydrofolate dehydrogenase/cyclohydrolase NAD(P)-binding" evidence="14">
    <location>
        <begin position="139"/>
        <end position="281"/>
    </location>
</feature>
<evidence type="ECO:0000256" key="5">
    <source>
        <dbReference type="ARBA" id="ARBA00022755"/>
    </source>
</evidence>
<keyword evidence="10 12" id="KW-0486">Methionine biosynthesis</keyword>
<comment type="similarity">
    <text evidence="12">Belongs to the tetrahydrofolate dehydrogenase/cyclohydrolase family.</text>
</comment>
<dbReference type="AlphaFoldDB" id="A0A059Y3F1"/>
<keyword evidence="9 12" id="KW-0368">Histidine biosynthesis</keyword>
<evidence type="ECO:0000256" key="2">
    <source>
        <dbReference type="ARBA" id="ARBA00011738"/>
    </source>
</evidence>
<evidence type="ECO:0000313" key="16">
    <source>
        <dbReference type="Proteomes" id="UP000027182"/>
    </source>
</evidence>
<dbReference type="InterPro" id="IPR036291">
    <property type="entry name" value="NAD(P)-bd_dom_sf"/>
</dbReference>
<proteinExistence type="inferred from homology"/>
<evidence type="ECO:0000256" key="9">
    <source>
        <dbReference type="ARBA" id="ARBA00023102"/>
    </source>
</evidence>
<dbReference type="UniPathway" id="UPA00193"/>
<dbReference type="FunFam" id="3.40.50.10860:FF:000005">
    <property type="entry name" value="C-1-tetrahydrofolate synthase, cytoplasmic, putative"/>
    <property type="match status" value="1"/>
</dbReference>
<keyword evidence="5 12" id="KW-0658">Purine biosynthesis</keyword>
<keyword evidence="4 12" id="KW-0028">Amino-acid biosynthesis</keyword>
<protein>
    <recommendedName>
        <fullName evidence="12">Bifunctional protein FolD</fullName>
    </recommendedName>
    <domain>
        <recommendedName>
            <fullName evidence="12">Methylenetetrahydrofolate dehydrogenase</fullName>
            <ecNumber evidence="12">1.5.1.5</ecNumber>
        </recommendedName>
    </domain>
    <domain>
        <recommendedName>
            <fullName evidence="12">Methenyltetrahydrofolate cyclohydrolase</fullName>
            <ecNumber evidence="12">3.5.4.9</ecNumber>
        </recommendedName>
    </domain>
</protein>
<dbReference type="GO" id="GO:0035999">
    <property type="term" value="P:tetrahydrofolate interconversion"/>
    <property type="evidence" value="ECO:0007669"/>
    <property type="project" value="UniProtKB-UniRule"/>
</dbReference>
<comment type="function">
    <text evidence="12">Catalyzes the oxidation of 5,10-methylenetetrahydrofolate to 5,10-methenyltetrahydrofolate and then the hydrolysis of 5,10-methenyltetrahydrofolate to 10-formyltetrahydrofolate.</text>
</comment>